<name>A0ACC0VCD8_9HYPO</name>
<protein>
    <submittedName>
        <fullName evidence="1">Uncharacterized protein</fullName>
    </submittedName>
</protein>
<evidence type="ECO:0000313" key="2">
    <source>
        <dbReference type="Proteomes" id="UP001163324"/>
    </source>
</evidence>
<comment type="caution">
    <text evidence="1">The sequence shown here is derived from an EMBL/GenBank/DDBJ whole genome shotgun (WGS) entry which is preliminary data.</text>
</comment>
<dbReference type="Proteomes" id="UP001163324">
    <property type="component" value="Chromosome 2"/>
</dbReference>
<evidence type="ECO:0000313" key="1">
    <source>
        <dbReference type="EMBL" id="KAI9903380.1"/>
    </source>
</evidence>
<proteinExistence type="predicted"/>
<organism evidence="1 2">
    <name type="scientific">Trichothecium roseum</name>
    <dbReference type="NCBI Taxonomy" id="47278"/>
    <lineage>
        <taxon>Eukaryota</taxon>
        <taxon>Fungi</taxon>
        <taxon>Dikarya</taxon>
        <taxon>Ascomycota</taxon>
        <taxon>Pezizomycotina</taxon>
        <taxon>Sordariomycetes</taxon>
        <taxon>Hypocreomycetidae</taxon>
        <taxon>Hypocreales</taxon>
        <taxon>Hypocreales incertae sedis</taxon>
        <taxon>Trichothecium</taxon>
    </lineage>
</organism>
<dbReference type="EMBL" id="CM047941">
    <property type="protein sequence ID" value="KAI9903380.1"/>
    <property type="molecule type" value="Genomic_DNA"/>
</dbReference>
<reference evidence="1" key="1">
    <citation type="submission" date="2022-10" db="EMBL/GenBank/DDBJ databases">
        <title>Complete Genome of Trichothecium roseum strain YXFP-22015, a Plant Pathogen Isolated from Citrus.</title>
        <authorList>
            <person name="Wang Y."/>
            <person name="Zhu L."/>
        </authorList>
    </citation>
    <scope>NUCLEOTIDE SEQUENCE</scope>
    <source>
        <strain evidence="1">YXFP-22015</strain>
    </source>
</reference>
<sequence>MVTAVRAVPTQRRVRPDEHSPLLAREDEDENCVNDMSGGLGQSEVTVVVKPGMADKMHLFICSAGIGIFLMSIDQLLTVSSYAKIGSELNALNNTSWIATSYYLTLTSFQPLYGKLSDIFGRKECLLFAYVVFGLGCLGCGLARDIVQLCAARAVAGIGGGGMNAVVAIILTDLVPLRDRGIWQGYMNLIGSVGTSIGGPLGGFLADTVGWRWSFIVQGPICVVAFLAVYFVLDIEHKSTGNWLTKLKRVDFLGALTLVLAVTALLVGFDCGSNLGWGHASTIAALFAAPAIFAIFVLVEVRLASEPFAPGRVIFHPGLPACYAANFCSMGAYTAVLFFAPLFFQAVLSASATLSGAYLVPAMVGTVVASVGSGVIMRSTERYYQLTVWSFALALFSVVPLILGAWYGIATIEMSGLALQALGAGAGVTTTLVALVANAEPADMAVAVACSYLFRSLGSSVAVSLSSAALQQVLRAQLAARFPDGDEARRVEEQVRRSLEYIGRLAPRQAEQVRRSYQVATVGAFAPALALMAAALVASFWIKEKALKK</sequence>
<gene>
    <name evidence="1" type="ORF">N3K66_002732</name>
</gene>
<keyword evidence="2" id="KW-1185">Reference proteome</keyword>
<accession>A0ACC0VCD8</accession>